<feature type="transmembrane region" description="Helical" evidence="1">
    <location>
        <begin position="12"/>
        <end position="37"/>
    </location>
</feature>
<dbReference type="RefSeq" id="WP_377460693.1">
    <property type="nucleotide sequence ID" value="NZ_JBHLUB010000032.1"/>
</dbReference>
<keyword evidence="1" id="KW-0812">Transmembrane</keyword>
<dbReference type="NCBIfam" id="TIGR03816">
    <property type="entry name" value="tadE_like_DECH"/>
    <property type="match status" value="1"/>
</dbReference>
<proteinExistence type="predicted"/>
<dbReference type="InterPro" id="IPR021202">
    <property type="entry name" value="Rv3654c-like"/>
</dbReference>
<comment type="caution">
    <text evidence="2">The sequence shown here is derived from an EMBL/GenBank/DDBJ whole genome shotgun (WGS) entry which is preliminary data.</text>
</comment>
<reference evidence="2 3" key="1">
    <citation type="submission" date="2024-09" db="EMBL/GenBank/DDBJ databases">
        <authorList>
            <person name="Sun Q."/>
            <person name="Mori K."/>
        </authorList>
    </citation>
    <scope>NUCLEOTIDE SEQUENCE [LARGE SCALE GENOMIC DNA]</scope>
    <source>
        <strain evidence="2 3">NCAIM B.02604</strain>
    </source>
</reference>
<keyword evidence="1" id="KW-1133">Transmembrane helix</keyword>
<accession>A0ABV6PD58</accession>
<evidence type="ECO:0000313" key="3">
    <source>
        <dbReference type="Proteomes" id="UP001589862"/>
    </source>
</evidence>
<organism evidence="2 3">
    <name type="scientific">Micrococcoides hystricis</name>
    <dbReference type="NCBI Taxonomy" id="1572761"/>
    <lineage>
        <taxon>Bacteria</taxon>
        <taxon>Bacillati</taxon>
        <taxon>Actinomycetota</taxon>
        <taxon>Actinomycetes</taxon>
        <taxon>Micrococcales</taxon>
        <taxon>Micrococcaceae</taxon>
        <taxon>Micrococcoides</taxon>
    </lineage>
</organism>
<name>A0ABV6PD58_9MICC</name>
<dbReference type="Proteomes" id="UP001589862">
    <property type="component" value="Unassembled WGS sequence"/>
</dbReference>
<keyword evidence="1" id="KW-0472">Membrane</keyword>
<evidence type="ECO:0000313" key="2">
    <source>
        <dbReference type="EMBL" id="MFC0583046.1"/>
    </source>
</evidence>
<sequence length="119" mass="12377">MILPRSSTRGERGSATVSIALAVTLALFLVAIVGLWIQAIVLQVQAQRAADLGALAAADAHRGLTGHAPCAIAGQLVSHNGAELTSCQLGDRSATVTVQLWWLRAVSRAGDVALLRQSQ</sequence>
<evidence type="ECO:0000256" key="1">
    <source>
        <dbReference type="SAM" id="Phobius"/>
    </source>
</evidence>
<dbReference type="EMBL" id="JBHLUB010000032">
    <property type="protein sequence ID" value="MFC0583046.1"/>
    <property type="molecule type" value="Genomic_DNA"/>
</dbReference>
<gene>
    <name evidence="2" type="ORF">ACFFFR_11780</name>
</gene>
<keyword evidence="3" id="KW-1185">Reference proteome</keyword>
<protein>
    <submittedName>
        <fullName evidence="2">Rv3654c family TadE-like protein</fullName>
    </submittedName>
</protein>